<name>A0A382ST37_9ZZZZ</name>
<protein>
    <recommendedName>
        <fullName evidence="4">Cytochrome c domain-containing protein</fullName>
    </recommendedName>
</protein>
<gene>
    <name evidence="5" type="ORF">METZ01_LOCUS365192</name>
</gene>
<keyword evidence="2" id="KW-0479">Metal-binding</keyword>
<dbReference type="GO" id="GO:0009055">
    <property type="term" value="F:electron transfer activity"/>
    <property type="evidence" value="ECO:0007669"/>
    <property type="project" value="InterPro"/>
</dbReference>
<accession>A0A382ST37</accession>
<dbReference type="EMBL" id="UINC01130943">
    <property type="protein sequence ID" value="SVD12338.1"/>
    <property type="molecule type" value="Genomic_DNA"/>
</dbReference>
<dbReference type="Pfam" id="PF13442">
    <property type="entry name" value="Cytochrome_CBB3"/>
    <property type="match status" value="1"/>
</dbReference>
<proteinExistence type="predicted"/>
<evidence type="ECO:0000256" key="1">
    <source>
        <dbReference type="ARBA" id="ARBA00022617"/>
    </source>
</evidence>
<dbReference type="InterPro" id="IPR036909">
    <property type="entry name" value="Cyt_c-like_dom_sf"/>
</dbReference>
<evidence type="ECO:0000256" key="2">
    <source>
        <dbReference type="ARBA" id="ARBA00022723"/>
    </source>
</evidence>
<feature type="domain" description="Cytochrome c" evidence="4">
    <location>
        <begin position="26"/>
        <end position="106"/>
    </location>
</feature>
<evidence type="ECO:0000259" key="4">
    <source>
        <dbReference type="PROSITE" id="PS51007"/>
    </source>
</evidence>
<evidence type="ECO:0000256" key="3">
    <source>
        <dbReference type="ARBA" id="ARBA00023004"/>
    </source>
</evidence>
<keyword evidence="3" id="KW-0408">Iron</keyword>
<dbReference type="GO" id="GO:0020037">
    <property type="term" value="F:heme binding"/>
    <property type="evidence" value="ECO:0007669"/>
    <property type="project" value="InterPro"/>
</dbReference>
<organism evidence="5">
    <name type="scientific">marine metagenome</name>
    <dbReference type="NCBI Taxonomy" id="408172"/>
    <lineage>
        <taxon>unclassified sequences</taxon>
        <taxon>metagenomes</taxon>
        <taxon>ecological metagenomes</taxon>
    </lineage>
</organism>
<dbReference type="PROSITE" id="PS51007">
    <property type="entry name" value="CYTC"/>
    <property type="match status" value="1"/>
</dbReference>
<dbReference type="GO" id="GO:0046872">
    <property type="term" value="F:metal ion binding"/>
    <property type="evidence" value="ECO:0007669"/>
    <property type="project" value="UniProtKB-KW"/>
</dbReference>
<reference evidence="5" key="1">
    <citation type="submission" date="2018-05" db="EMBL/GenBank/DDBJ databases">
        <authorList>
            <person name="Lanie J.A."/>
            <person name="Ng W.-L."/>
            <person name="Kazmierczak K.M."/>
            <person name="Andrzejewski T.M."/>
            <person name="Davidsen T.M."/>
            <person name="Wayne K.J."/>
            <person name="Tettelin H."/>
            <person name="Glass J.I."/>
            <person name="Rusch D."/>
            <person name="Podicherti R."/>
            <person name="Tsui H.-C.T."/>
            <person name="Winkler M.E."/>
        </authorList>
    </citation>
    <scope>NUCLEOTIDE SEQUENCE</scope>
</reference>
<keyword evidence="1" id="KW-0349">Heme</keyword>
<dbReference type="InterPro" id="IPR009056">
    <property type="entry name" value="Cyt_c-like_dom"/>
</dbReference>
<dbReference type="SUPFAM" id="SSF46626">
    <property type="entry name" value="Cytochrome c"/>
    <property type="match status" value="1"/>
</dbReference>
<sequence length="108" mass="11741">MKVKKFLLIILFIFTINIQNLLAEDDKMIKGLEIFNEVAGCAACHTLKAAGAEANIGPNLDTVNLTEELVKDMVTYGLGVMPAYGEEGILTKEEIDIVSFYVANSSGK</sequence>
<dbReference type="AlphaFoldDB" id="A0A382ST37"/>
<evidence type="ECO:0000313" key="5">
    <source>
        <dbReference type="EMBL" id="SVD12338.1"/>
    </source>
</evidence>
<dbReference type="Gene3D" id="1.10.760.10">
    <property type="entry name" value="Cytochrome c-like domain"/>
    <property type="match status" value="1"/>
</dbReference>